<feature type="transmembrane region" description="Helical" evidence="1">
    <location>
        <begin position="121"/>
        <end position="142"/>
    </location>
</feature>
<gene>
    <name evidence="3" type="ORF">CLV41_1011365</name>
</gene>
<feature type="transmembrane region" description="Helical" evidence="1">
    <location>
        <begin position="40"/>
        <end position="61"/>
    </location>
</feature>
<keyword evidence="1" id="KW-0812">Transmembrane</keyword>
<evidence type="ECO:0000313" key="3">
    <source>
        <dbReference type="EMBL" id="POF34903.1"/>
    </source>
</evidence>
<accession>A0A2S3V533</accession>
<dbReference type="RefSeq" id="WP_103221404.1">
    <property type="nucleotide sequence ID" value="NZ_PPCN01000001.1"/>
</dbReference>
<feature type="transmembrane region" description="Helical" evidence="1">
    <location>
        <begin position="81"/>
        <end position="114"/>
    </location>
</feature>
<dbReference type="EMBL" id="PPCN01000001">
    <property type="protein sequence ID" value="POF34903.1"/>
    <property type="molecule type" value="Genomic_DNA"/>
</dbReference>
<dbReference type="InterPro" id="IPR009936">
    <property type="entry name" value="DUF1468"/>
</dbReference>
<keyword evidence="1" id="KW-0472">Membrane</keyword>
<reference evidence="3 4" key="1">
    <citation type="submission" date="2018-01" db="EMBL/GenBank/DDBJ databases">
        <title>Genomic Encyclopedia of Archaeal and Bacterial Type Strains, Phase II (KMG-II): from individual species to whole genera.</title>
        <authorList>
            <person name="Goeker M."/>
        </authorList>
    </citation>
    <scope>NUCLEOTIDE SEQUENCE [LARGE SCALE GENOMIC DNA]</scope>
    <source>
        <strain evidence="3 4">DSM 17023</strain>
    </source>
</reference>
<evidence type="ECO:0000256" key="1">
    <source>
        <dbReference type="SAM" id="Phobius"/>
    </source>
</evidence>
<feature type="domain" description="DUF1468" evidence="2">
    <location>
        <begin position="7"/>
        <end position="143"/>
    </location>
</feature>
<dbReference type="OrthoDB" id="7727399at2"/>
<proteinExistence type="predicted"/>
<name>A0A2S3V533_9HYPH</name>
<evidence type="ECO:0000313" key="4">
    <source>
        <dbReference type="Proteomes" id="UP000236959"/>
    </source>
</evidence>
<dbReference type="Pfam" id="PF07331">
    <property type="entry name" value="TctB"/>
    <property type="match status" value="1"/>
</dbReference>
<dbReference type="Proteomes" id="UP000236959">
    <property type="component" value="Unassembled WGS sequence"/>
</dbReference>
<comment type="caution">
    <text evidence="3">The sequence shown here is derived from an EMBL/GenBank/DDBJ whole genome shotgun (WGS) entry which is preliminary data.</text>
</comment>
<keyword evidence="1" id="KW-1133">Transmembrane helix</keyword>
<protein>
    <submittedName>
        <fullName evidence="3">Tripartite tricarboxylate transporter TctB family protein</fullName>
    </submittedName>
</protein>
<evidence type="ECO:0000259" key="2">
    <source>
        <dbReference type="Pfam" id="PF07331"/>
    </source>
</evidence>
<dbReference type="AlphaFoldDB" id="A0A2S3V533"/>
<organism evidence="3 4">
    <name type="scientific">Roseibium marinum</name>
    <dbReference type="NCBI Taxonomy" id="281252"/>
    <lineage>
        <taxon>Bacteria</taxon>
        <taxon>Pseudomonadati</taxon>
        <taxon>Pseudomonadota</taxon>
        <taxon>Alphaproteobacteria</taxon>
        <taxon>Hyphomicrobiales</taxon>
        <taxon>Stappiaceae</taxon>
        <taxon>Roseibium</taxon>
    </lineage>
</organism>
<sequence length="147" mass="15605">MRRANVISGAVLTVFSLVMLFVIIPWQIDPAPKGMISTRLVPNLMMIAIAAMSVVLIVTNLKSANGATDPSPLTLADLRVVLRIGGLFAAVIALYLLIGPLPAGFALVFGGLLLLGERRPVMLAGMPVLLLTALWLLFYKVLGTAIV</sequence>
<feature type="transmembrane region" description="Helical" evidence="1">
    <location>
        <begin position="6"/>
        <end position="28"/>
    </location>
</feature>
<keyword evidence="4" id="KW-1185">Reference proteome</keyword>